<dbReference type="InterPro" id="IPR025447">
    <property type="entry name" value="DUF4192"/>
</dbReference>
<dbReference type="Pfam" id="PF13830">
    <property type="entry name" value="DUF4192"/>
    <property type="match status" value="1"/>
</dbReference>
<dbReference type="RefSeq" id="WP_317791531.1">
    <property type="nucleotide sequence ID" value="NZ_AP028461.1"/>
</dbReference>
<organism evidence="1 2">
    <name type="scientific">Actinoplanes sichuanensis</name>
    <dbReference type="NCBI Taxonomy" id="512349"/>
    <lineage>
        <taxon>Bacteria</taxon>
        <taxon>Bacillati</taxon>
        <taxon>Actinomycetota</taxon>
        <taxon>Actinomycetes</taxon>
        <taxon>Micromonosporales</taxon>
        <taxon>Micromonosporaceae</taxon>
        <taxon>Actinoplanes</taxon>
    </lineage>
</organism>
<proteinExistence type="predicted"/>
<gene>
    <name evidence="1" type="ORF">ACFQ5G_04645</name>
</gene>
<evidence type="ECO:0000313" key="2">
    <source>
        <dbReference type="Proteomes" id="UP001597183"/>
    </source>
</evidence>
<comment type="caution">
    <text evidence="1">The sequence shown here is derived from an EMBL/GenBank/DDBJ whole genome shotgun (WGS) entry which is preliminary data.</text>
</comment>
<reference evidence="2" key="1">
    <citation type="journal article" date="2019" name="Int. J. Syst. Evol. Microbiol.">
        <title>The Global Catalogue of Microorganisms (GCM) 10K type strain sequencing project: providing services to taxonomists for standard genome sequencing and annotation.</title>
        <authorList>
            <consortium name="The Broad Institute Genomics Platform"/>
            <consortium name="The Broad Institute Genome Sequencing Center for Infectious Disease"/>
            <person name="Wu L."/>
            <person name="Ma J."/>
        </authorList>
    </citation>
    <scope>NUCLEOTIDE SEQUENCE [LARGE SCALE GENOMIC DNA]</scope>
    <source>
        <strain evidence="2">CCM 7526</strain>
    </source>
</reference>
<keyword evidence="2" id="KW-1185">Reference proteome</keyword>
<evidence type="ECO:0000313" key="1">
    <source>
        <dbReference type="EMBL" id="MFD1364632.1"/>
    </source>
</evidence>
<sequence length="315" mass="33698">MLESAFPRRQGGADQLLGMVPYLLGYHPTEALVAIIKRPDRPLPRVVSLPLSEPSTVLLNHLMLQIPEKASGIVLIGYGPAAHRAKIAAVSEVLQLLAPVVGRFLYTDGILTCLTPECTCSAAGGVAVDPRSTRLAAELAMTGRVALPSRQDVHTLVAADPTAQAATEAALDSLDTAVASGPADLASLMVPAPAGDRLTDEQVARLCLALHDQDNLVTAWHRTRGRRRHLELWLDVTRRAPEQHAGAPAALVVWSAWCRGQEALAEAALDRARAVAPDHGFTRIVGYLVDAHLPAHRLRWPLTPRLDAPSSGNHS</sequence>
<dbReference type="EMBL" id="JBHTMK010000005">
    <property type="protein sequence ID" value="MFD1364632.1"/>
    <property type="molecule type" value="Genomic_DNA"/>
</dbReference>
<dbReference type="Proteomes" id="UP001597183">
    <property type="component" value="Unassembled WGS sequence"/>
</dbReference>
<name>A0ABW4A3B4_9ACTN</name>
<accession>A0ABW4A3B4</accession>
<protein>
    <submittedName>
        <fullName evidence="1">DUF4192 domain-containing protein</fullName>
    </submittedName>
</protein>